<evidence type="ECO:0000256" key="7">
    <source>
        <dbReference type="SAM" id="Phobius"/>
    </source>
</evidence>
<evidence type="ECO:0000256" key="2">
    <source>
        <dbReference type="ARBA" id="ARBA00022475"/>
    </source>
</evidence>
<evidence type="ECO:0000256" key="4">
    <source>
        <dbReference type="ARBA" id="ARBA00022801"/>
    </source>
</evidence>
<keyword evidence="2" id="KW-1003">Cell membrane</keyword>
<dbReference type="EMBL" id="JACVVD010000014">
    <property type="protein sequence ID" value="MBD0383950.1"/>
    <property type="molecule type" value="Genomic_DNA"/>
</dbReference>
<dbReference type="Proteomes" id="UP000650466">
    <property type="component" value="Unassembled WGS sequence"/>
</dbReference>
<dbReference type="GO" id="GO:0016787">
    <property type="term" value="F:hydrolase activity"/>
    <property type="evidence" value="ECO:0007669"/>
    <property type="project" value="UniProtKB-KW"/>
</dbReference>
<keyword evidence="4" id="KW-0378">Hydrolase</keyword>
<gene>
    <name evidence="9" type="ORF">ICC18_28240</name>
</gene>
<dbReference type="InterPro" id="IPR036938">
    <property type="entry name" value="PAP2/HPO_sf"/>
</dbReference>
<dbReference type="Gene3D" id="1.20.144.10">
    <property type="entry name" value="Phosphatidic acid phosphatase type 2/haloperoxidase"/>
    <property type="match status" value="1"/>
</dbReference>
<feature type="transmembrane region" description="Helical" evidence="7">
    <location>
        <begin position="147"/>
        <end position="170"/>
    </location>
</feature>
<evidence type="ECO:0000256" key="1">
    <source>
        <dbReference type="ARBA" id="ARBA00004651"/>
    </source>
</evidence>
<evidence type="ECO:0000256" key="5">
    <source>
        <dbReference type="ARBA" id="ARBA00022989"/>
    </source>
</evidence>
<reference evidence="9" key="1">
    <citation type="submission" date="2020-09" db="EMBL/GenBank/DDBJ databases">
        <title>Draft Genome Sequence of Paenibacillus sp. WST5.</title>
        <authorList>
            <person name="Bao Z."/>
        </authorList>
    </citation>
    <scope>NUCLEOTIDE SEQUENCE</scope>
    <source>
        <strain evidence="9">WST5</strain>
    </source>
</reference>
<organism evidence="9 10">
    <name type="scientific">Paenibacillus sedimenti</name>
    <dbReference type="NCBI Taxonomy" id="2770274"/>
    <lineage>
        <taxon>Bacteria</taxon>
        <taxon>Bacillati</taxon>
        <taxon>Bacillota</taxon>
        <taxon>Bacilli</taxon>
        <taxon>Bacillales</taxon>
        <taxon>Paenibacillaceae</taxon>
        <taxon>Paenibacillus</taxon>
    </lineage>
</organism>
<dbReference type="GO" id="GO:0005886">
    <property type="term" value="C:plasma membrane"/>
    <property type="evidence" value="ECO:0007669"/>
    <property type="project" value="UniProtKB-SubCell"/>
</dbReference>
<dbReference type="PANTHER" id="PTHR14969:SF62">
    <property type="entry name" value="DECAPRENYLPHOSPHORYL-5-PHOSPHORIBOSE PHOSPHATASE RV3807C-RELATED"/>
    <property type="match status" value="1"/>
</dbReference>
<dbReference type="Pfam" id="PF01569">
    <property type="entry name" value="PAP2"/>
    <property type="match status" value="1"/>
</dbReference>
<dbReference type="SMART" id="SM00014">
    <property type="entry name" value="acidPPc"/>
    <property type="match status" value="1"/>
</dbReference>
<sequence>MHWVKKVDHRMFVWCNQKLNHSILDRLFGFITHMGGATFTILCSMLVACFAPADWSRVGMQSLAALTFSHLIAVIIKKKIRRNRPFRVLQQVRLGKYPLKDYSFPSGHTTAIFALITPFLYLWATGVALLLIVLAALVAFSRVYWGYHYPTDCIAGGTVGIGTALLVVYLTNPLFI</sequence>
<feature type="transmembrane region" description="Helical" evidence="7">
    <location>
        <begin position="27"/>
        <end position="53"/>
    </location>
</feature>
<evidence type="ECO:0000256" key="3">
    <source>
        <dbReference type="ARBA" id="ARBA00022692"/>
    </source>
</evidence>
<dbReference type="SUPFAM" id="SSF48317">
    <property type="entry name" value="Acid phosphatase/Vanadium-dependent haloperoxidase"/>
    <property type="match status" value="1"/>
</dbReference>
<evidence type="ECO:0000259" key="8">
    <source>
        <dbReference type="SMART" id="SM00014"/>
    </source>
</evidence>
<name>A0A926QLS5_9BACL</name>
<accession>A0A926QLS5</accession>
<feature type="transmembrane region" description="Helical" evidence="7">
    <location>
        <begin position="120"/>
        <end position="141"/>
    </location>
</feature>
<comment type="caution">
    <text evidence="9">The sequence shown here is derived from an EMBL/GenBank/DDBJ whole genome shotgun (WGS) entry which is preliminary data.</text>
</comment>
<dbReference type="InterPro" id="IPR000326">
    <property type="entry name" value="PAP2/HPO"/>
</dbReference>
<dbReference type="AlphaFoldDB" id="A0A926QLS5"/>
<keyword evidence="10" id="KW-1185">Reference proteome</keyword>
<keyword evidence="5 7" id="KW-1133">Transmembrane helix</keyword>
<feature type="transmembrane region" description="Helical" evidence="7">
    <location>
        <begin position="59"/>
        <end position="76"/>
    </location>
</feature>
<evidence type="ECO:0000256" key="6">
    <source>
        <dbReference type="ARBA" id="ARBA00023136"/>
    </source>
</evidence>
<evidence type="ECO:0000313" key="10">
    <source>
        <dbReference type="Proteomes" id="UP000650466"/>
    </source>
</evidence>
<feature type="domain" description="Phosphatidic acid phosphatase type 2/haloperoxidase" evidence="8">
    <location>
        <begin position="60"/>
        <end position="168"/>
    </location>
</feature>
<proteinExistence type="predicted"/>
<keyword evidence="3 7" id="KW-0812">Transmembrane</keyword>
<protein>
    <submittedName>
        <fullName evidence="9">Phosphatase PAP2 family protein</fullName>
    </submittedName>
</protein>
<comment type="subcellular location">
    <subcellularLocation>
        <location evidence="1">Cell membrane</location>
        <topology evidence="1">Multi-pass membrane protein</topology>
    </subcellularLocation>
</comment>
<dbReference type="PANTHER" id="PTHR14969">
    <property type="entry name" value="SPHINGOSINE-1-PHOSPHATE PHOSPHOHYDROLASE"/>
    <property type="match status" value="1"/>
</dbReference>
<keyword evidence="6 7" id="KW-0472">Membrane</keyword>
<evidence type="ECO:0000313" key="9">
    <source>
        <dbReference type="EMBL" id="MBD0383950.1"/>
    </source>
</evidence>